<keyword evidence="3" id="KW-0804">Transcription</keyword>
<dbReference type="GO" id="GO:0003677">
    <property type="term" value="F:DNA binding"/>
    <property type="evidence" value="ECO:0007669"/>
    <property type="project" value="UniProtKB-KW"/>
</dbReference>
<dbReference type="SUPFAM" id="SSF48008">
    <property type="entry name" value="GntR ligand-binding domain-like"/>
    <property type="match status" value="1"/>
</dbReference>
<dbReference type="PROSITE" id="PS50949">
    <property type="entry name" value="HTH_GNTR"/>
    <property type="match status" value="1"/>
</dbReference>
<dbReference type="SMART" id="SM00345">
    <property type="entry name" value="HTH_GNTR"/>
    <property type="match status" value="1"/>
</dbReference>
<dbReference type="InterPro" id="IPR036390">
    <property type="entry name" value="WH_DNA-bd_sf"/>
</dbReference>
<evidence type="ECO:0000259" key="4">
    <source>
        <dbReference type="PROSITE" id="PS50949"/>
    </source>
</evidence>
<keyword evidence="1" id="KW-0805">Transcription regulation</keyword>
<dbReference type="Proteomes" id="UP000622890">
    <property type="component" value="Unassembled WGS sequence"/>
</dbReference>
<dbReference type="InterPro" id="IPR036388">
    <property type="entry name" value="WH-like_DNA-bd_sf"/>
</dbReference>
<dbReference type="PANTHER" id="PTHR43537">
    <property type="entry name" value="TRANSCRIPTIONAL REGULATOR, GNTR FAMILY"/>
    <property type="match status" value="1"/>
</dbReference>
<dbReference type="Gene3D" id="1.10.10.10">
    <property type="entry name" value="Winged helix-like DNA-binding domain superfamily/Winged helix DNA-binding domain"/>
    <property type="match status" value="1"/>
</dbReference>
<dbReference type="SUPFAM" id="SSF46785">
    <property type="entry name" value="Winged helix' DNA-binding domain"/>
    <property type="match status" value="1"/>
</dbReference>
<evidence type="ECO:0000256" key="2">
    <source>
        <dbReference type="ARBA" id="ARBA00023125"/>
    </source>
</evidence>
<evidence type="ECO:0000313" key="5">
    <source>
        <dbReference type="EMBL" id="MBK4737375.1"/>
    </source>
</evidence>
<protein>
    <submittedName>
        <fullName evidence="5">FadR family transcriptional regulator</fullName>
    </submittedName>
</protein>
<dbReference type="InterPro" id="IPR011711">
    <property type="entry name" value="GntR_C"/>
</dbReference>
<dbReference type="InterPro" id="IPR000524">
    <property type="entry name" value="Tscrpt_reg_HTH_GntR"/>
</dbReference>
<keyword evidence="6" id="KW-1185">Reference proteome</keyword>
<sequence>MTSETSEHSKTKTANGTHGNAVIMGILGYLQERRLQPGDKLPSERDFAERLGVGRNAVREALATLVTLRMVESRPNSGIYMRHIARESSFEALVMLTGMGEVPTVTEVAETMEVRAHLEVLAITLACERRTEADIARLEAVLSETEQVLDLGGNISEMDTEFHIAMVDAAHNSILVRVLNAFYQLTAERRVVMFANREQGEASAKEHRRLVEYVKHKDSAKAAKLILAHMNRARQYWKTVLE</sequence>
<dbReference type="PANTHER" id="PTHR43537:SF5">
    <property type="entry name" value="UXU OPERON TRANSCRIPTIONAL REGULATOR"/>
    <property type="match status" value="1"/>
</dbReference>
<evidence type="ECO:0000256" key="3">
    <source>
        <dbReference type="ARBA" id="ARBA00023163"/>
    </source>
</evidence>
<evidence type="ECO:0000256" key="1">
    <source>
        <dbReference type="ARBA" id="ARBA00023015"/>
    </source>
</evidence>
<organism evidence="5 6">
    <name type="scientific">Noviherbaspirillum pedocola</name>
    <dbReference type="NCBI Taxonomy" id="2801341"/>
    <lineage>
        <taxon>Bacteria</taxon>
        <taxon>Pseudomonadati</taxon>
        <taxon>Pseudomonadota</taxon>
        <taxon>Betaproteobacteria</taxon>
        <taxon>Burkholderiales</taxon>
        <taxon>Oxalobacteraceae</taxon>
        <taxon>Noviherbaspirillum</taxon>
    </lineage>
</organism>
<dbReference type="EMBL" id="JAEPBG010000011">
    <property type="protein sequence ID" value="MBK4737375.1"/>
    <property type="molecule type" value="Genomic_DNA"/>
</dbReference>
<feature type="domain" description="HTH gntR-type" evidence="4">
    <location>
        <begin position="16"/>
        <end position="84"/>
    </location>
</feature>
<comment type="caution">
    <text evidence="5">The sequence shown here is derived from an EMBL/GenBank/DDBJ whole genome shotgun (WGS) entry which is preliminary data.</text>
</comment>
<dbReference type="SMART" id="SM00895">
    <property type="entry name" value="FCD"/>
    <property type="match status" value="1"/>
</dbReference>
<keyword evidence="2" id="KW-0238">DNA-binding</keyword>
<gene>
    <name evidence="5" type="ORF">JJB74_22370</name>
</gene>
<dbReference type="Pfam" id="PF00392">
    <property type="entry name" value="GntR"/>
    <property type="match status" value="1"/>
</dbReference>
<proteinExistence type="predicted"/>
<dbReference type="PRINTS" id="PR00035">
    <property type="entry name" value="HTHGNTR"/>
</dbReference>
<dbReference type="Pfam" id="PF07729">
    <property type="entry name" value="FCD"/>
    <property type="match status" value="1"/>
</dbReference>
<reference evidence="5" key="1">
    <citation type="submission" date="2021-01" db="EMBL/GenBank/DDBJ databases">
        <title>Genome sequence of strain Noviherbaspirillum sp. DKR-6.</title>
        <authorList>
            <person name="Chaudhary D.K."/>
        </authorList>
    </citation>
    <scope>NUCLEOTIDE SEQUENCE</scope>
    <source>
        <strain evidence="5">DKR-6</strain>
    </source>
</reference>
<dbReference type="AlphaFoldDB" id="A0A934SXY4"/>
<dbReference type="Gene3D" id="1.20.120.530">
    <property type="entry name" value="GntR ligand-binding domain-like"/>
    <property type="match status" value="1"/>
</dbReference>
<dbReference type="CDD" id="cd07377">
    <property type="entry name" value="WHTH_GntR"/>
    <property type="match status" value="1"/>
</dbReference>
<dbReference type="RefSeq" id="WP_200595600.1">
    <property type="nucleotide sequence ID" value="NZ_JAEPBG010000011.1"/>
</dbReference>
<dbReference type="InterPro" id="IPR008920">
    <property type="entry name" value="TF_FadR/GntR_C"/>
</dbReference>
<name>A0A934SXY4_9BURK</name>
<dbReference type="GO" id="GO:0003700">
    <property type="term" value="F:DNA-binding transcription factor activity"/>
    <property type="evidence" value="ECO:0007669"/>
    <property type="project" value="InterPro"/>
</dbReference>
<evidence type="ECO:0000313" key="6">
    <source>
        <dbReference type="Proteomes" id="UP000622890"/>
    </source>
</evidence>
<accession>A0A934SXY4</accession>